<dbReference type="AlphaFoldDB" id="A0A9P3GKU8"/>
<comment type="caution">
    <text evidence="1">The sequence shown here is derived from an EMBL/GenBank/DDBJ whole genome shotgun (WGS) entry which is preliminary data.</text>
</comment>
<sequence>MQVNVPRNLDICSIIIRAAQREDASECRWPTMKACCGSEDSQDCQSQFEHRRPLAKMAGVGITLGFGVNRSAGTIFWTVDGVWLHSDVFDHRVDTRVVFAITSQDYSHQSDIGSSFTHQLKRHNKQNATSIKS</sequence>
<reference evidence="1 2" key="1">
    <citation type="submission" date="2021-08" db="EMBL/GenBank/DDBJ databases">
        <title>Draft Genome Sequence of Phanerochaete sordida strain YK-624.</title>
        <authorList>
            <person name="Mori T."/>
            <person name="Dohra H."/>
            <person name="Suzuki T."/>
            <person name="Kawagishi H."/>
            <person name="Hirai H."/>
        </authorList>
    </citation>
    <scope>NUCLEOTIDE SEQUENCE [LARGE SCALE GENOMIC DNA]</scope>
    <source>
        <strain evidence="1 2">YK-624</strain>
    </source>
</reference>
<evidence type="ECO:0000313" key="2">
    <source>
        <dbReference type="Proteomes" id="UP000703269"/>
    </source>
</evidence>
<keyword evidence="2" id="KW-1185">Reference proteome</keyword>
<name>A0A9P3GKU8_9APHY</name>
<organism evidence="1 2">
    <name type="scientific">Phanerochaete sordida</name>
    <dbReference type="NCBI Taxonomy" id="48140"/>
    <lineage>
        <taxon>Eukaryota</taxon>
        <taxon>Fungi</taxon>
        <taxon>Dikarya</taxon>
        <taxon>Basidiomycota</taxon>
        <taxon>Agaricomycotina</taxon>
        <taxon>Agaricomycetes</taxon>
        <taxon>Polyporales</taxon>
        <taxon>Phanerochaetaceae</taxon>
        <taxon>Phanerochaete</taxon>
    </lineage>
</organism>
<accession>A0A9P3GKU8</accession>
<dbReference type="Proteomes" id="UP000703269">
    <property type="component" value="Unassembled WGS sequence"/>
</dbReference>
<protein>
    <submittedName>
        <fullName evidence="1">Uncharacterized protein</fullName>
    </submittedName>
</protein>
<evidence type="ECO:0000313" key="1">
    <source>
        <dbReference type="EMBL" id="GJE96119.1"/>
    </source>
</evidence>
<gene>
    <name evidence="1" type="ORF">PsYK624_123120</name>
</gene>
<proteinExistence type="predicted"/>
<dbReference type="EMBL" id="BPQB01000056">
    <property type="protein sequence ID" value="GJE96119.1"/>
    <property type="molecule type" value="Genomic_DNA"/>
</dbReference>